<dbReference type="Pfam" id="PF00258">
    <property type="entry name" value="Flavodoxin_1"/>
    <property type="match status" value="1"/>
</dbReference>
<evidence type="ECO:0000313" key="3">
    <source>
        <dbReference type="Proteomes" id="UP000004459"/>
    </source>
</evidence>
<dbReference type="HOGENOM" id="CLU_051402_4_3_9"/>
<reference evidence="2 3" key="1">
    <citation type="submission" date="2011-08" db="EMBL/GenBank/DDBJ databases">
        <authorList>
            <person name="Weinstock G."/>
            <person name="Sodergren E."/>
            <person name="Clifton S."/>
            <person name="Fulton L."/>
            <person name="Fulton B."/>
            <person name="Courtney L."/>
            <person name="Fronick C."/>
            <person name="Harrison M."/>
            <person name="Strong C."/>
            <person name="Farmer C."/>
            <person name="Delahaunty K."/>
            <person name="Markovic C."/>
            <person name="Hall O."/>
            <person name="Minx P."/>
            <person name="Tomlinson C."/>
            <person name="Mitreva M."/>
            <person name="Hou S."/>
            <person name="Chen J."/>
            <person name="Wollam A."/>
            <person name="Pepin K.H."/>
            <person name="Johnson M."/>
            <person name="Bhonagiri V."/>
            <person name="Zhang X."/>
            <person name="Suruliraj S."/>
            <person name="Warren W."/>
            <person name="Chinwalla A."/>
            <person name="Mardis E.R."/>
            <person name="Wilson R.K."/>
        </authorList>
    </citation>
    <scope>NUCLEOTIDE SEQUENCE [LARGE SCALE GENOMIC DNA]</scope>
    <source>
        <strain evidence="2 3">ATCC 29863</strain>
    </source>
</reference>
<dbReference type="PATRIC" id="fig|411475.3.peg.2970"/>
<name>G9YV77_FLAPL</name>
<dbReference type="AlphaFoldDB" id="G9YV77"/>
<accession>G9YV77</accession>
<evidence type="ECO:0000259" key="1">
    <source>
        <dbReference type="PROSITE" id="PS50902"/>
    </source>
</evidence>
<feature type="domain" description="Flavodoxin-like" evidence="1">
    <location>
        <begin position="13"/>
        <end position="146"/>
    </location>
</feature>
<dbReference type="PROSITE" id="PS00201">
    <property type="entry name" value="FLAVODOXIN"/>
    <property type="match status" value="1"/>
</dbReference>
<dbReference type="Proteomes" id="UP000004459">
    <property type="component" value="Unassembled WGS sequence"/>
</dbReference>
<organism evidence="2 3">
    <name type="scientific">Flavonifractor plautii ATCC 29863</name>
    <dbReference type="NCBI Taxonomy" id="411475"/>
    <lineage>
        <taxon>Bacteria</taxon>
        <taxon>Bacillati</taxon>
        <taxon>Bacillota</taxon>
        <taxon>Clostridia</taxon>
        <taxon>Eubacteriales</taxon>
        <taxon>Oscillospiraceae</taxon>
        <taxon>Flavonifractor</taxon>
    </lineage>
</organism>
<dbReference type="GO" id="GO:0009055">
    <property type="term" value="F:electron transfer activity"/>
    <property type="evidence" value="ECO:0007669"/>
    <property type="project" value="InterPro"/>
</dbReference>
<dbReference type="GO" id="GO:0010181">
    <property type="term" value="F:FMN binding"/>
    <property type="evidence" value="ECO:0007669"/>
    <property type="project" value="InterPro"/>
</dbReference>
<protein>
    <submittedName>
        <fullName evidence="2">Flavodoxin</fullName>
    </submittedName>
</protein>
<dbReference type="SUPFAM" id="SSF52218">
    <property type="entry name" value="Flavoproteins"/>
    <property type="match status" value="1"/>
</dbReference>
<dbReference type="InterPro" id="IPR001226">
    <property type="entry name" value="Flavodoxin_CS"/>
</dbReference>
<dbReference type="STRING" id="292800.A4U99_07240"/>
<dbReference type="GO" id="GO:0016651">
    <property type="term" value="F:oxidoreductase activity, acting on NAD(P)H"/>
    <property type="evidence" value="ECO:0007669"/>
    <property type="project" value="UniProtKB-ARBA"/>
</dbReference>
<dbReference type="EMBL" id="AGCK01000282">
    <property type="protein sequence ID" value="EHM40798.1"/>
    <property type="molecule type" value="Genomic_DNA"/>
</dbReference>
<dbReference type="Gene3D" id="3.40.50.360">
    <property type="match status" value="1"/>
</dbReference>
<dbReference type="InterPro" id="IPR029039">
    <property type="entry name" value="Flavoprotein-like_sf"/>
</dbReference>
<gene>
    <name evidence="2" type="ORF">HMPREF0372_03442</name>
</gene>
<evidence type="ECO:0000313" key="2">
    <source>
        <dbReference type="EMBL" id="EHM40798.1"/>
    </source>
</evidence>
<dbReference type="PROSITE" id="PS50902">
    <property type="entry name" value="FLAVODOXIN_LIKE"/>
    <property type="match status" value="1"/>
</dbReference>
<dbReference type="InterPro" id="IPR008254">
    <property type="entry name" value="Flavodoxin/NO_synth"/>
</dbReference>
<sequence length="148" mass="15512">MTFRKDGSIMGKIAIVYWSGTGNTEAMANFVAEGAGGQADLFTPGEFSADLVSNYSALAFGCPSMGAEQLEEAEFEPMFEAVKPRLSGKTIGLFGSYGWGDGEWMRTWAEDCESAGCNLVSEPVICNEAPDDAAAESCRALGGALAAV</sequence>
<proteinExistence type="predicted"/>
<comment type="caution">
    <text evidence="2">The sequence shown here is derived from an EMBL/GenBank/DDBJ whole genome shotgun (WGS) entry which is preliminary data.</text>
</comment>